<dbReference type="EMBL" id="AJ697969">
    <property type="protein sequence ID" value="CAG27112.1"/>
    <property type="molecule type" value="Genomic_DNA"/>
</dbReference>
<protein>
    <submittedName>
        <fullName evidence="1">Uncharacterized protein</fullName>
    </submittedName>
</protein>
<name>Q2Z163_9CAUD</name>
<reference evidence="1 2" key="1">
    <citation type="journal article" date="2002" name="Genetika">
        <title>Phenogenetic characterization of a group of giant Phi KZ-like bacteriophages of Pseudomonas aeruginosa].</title>
        <authorList>
            <person name="Burkal'tseva M.V."/>
            <person name="Krylov V.N."/>
            <person name="Pleteneva E.A."/>
            <person name="Shaburova O.V."/>
            <person name="Krylov S.V."/>
            <person name="Volckaert G."/>
            <person name="Sykilinda N.N."/>
            <person name="Kurochkina L.P."/>
            <person name="Mesyanzhinov V.V."/>
        </authorList>
    </citation>
    <scope>NUCLEOTIDE SEQUENCE [LARGE SCALE GENOMIC DNA]</scope>
</reference>
<dbReference type="Proteomes" id="UP000001239">
    <property type="component" value="Segment"/>
</dbReference>
<evidence type="ECO:0000313" key="1">
    <source>
        <dbReference type="EMBL" id="CAG27112.1"/>
    </source>
</evidence>
<reference evidence="1 2" key="2">
    <citation type="journal article" date="2003" name="Res. Microbiol.">
        <title>Myoviridae bacteriophages of Pseudomonas aeruginosa: a long and complex evolutionary pathway.</title>
        <authorList>
            <person name="Krylov V.N."/>
            <person name="Pleteneva E.A."/>
            <person name="Bourkalsteva M.V."/>
            <person name="Shaburova O.V."/>
            <person name="Volckaert G."/>
            <person name="Sykilinda N.N."/>
            <person name="Kurochkina L.P."/>
            <person name="Mesyanzhinov V.V."/>
        </authorList>
    </citation>
    <scope>NUCLEOTIDE SEQUENCE [LARGE SCALE GENOMIC DNA]</scope>
</reference>
<keyword evidence="2" id="KW-1185">Reference proteome</keyword>
<reference evidence="1 2" key="4">
    <citation type="journal article" date="2005" name="J. Mol. Biol.">
        <title>Genome comparison of Pseudomonas aeruginosa large phages.</title>
        <authorList>
            <person name="Hertveldt K."/>
            <person name="Lavigne R."/>
            <person name="Pleteneva E."/>
            <person name="Sernova N."/>
            <person name="Kurochkina L."/>
            <person name="Korchevskii R."/>
            <person name="Robben J."/>
            <person name="Mesyanzhinov V."/>
            <person name="Krylov V.N."/>
            <person name="Volckaert G."/>
        </authorList>
    </citation>
    <scope>NUCLEOTIDE SEQUENCE</scope>
</reference>
<organism evidence="1 2">
    <name type="scientific">Pseudomonas phage EL</name>
    <dbReference type="NCBI Taxonomy" id="273133"/>
    <lineage>
        <taxon>Viruses</taxon>
        <taxon>Duplodnaviria</taxon>
        <taxon>Heunggongvirae</taxon>
        <taxon>Uroviricota</taxon>
        <taxon>Caudoviricetes</taxon>
        <taxon>Chimalliviridae</taxon>
        <taxon>Elvirus</taxon>
        <taxon>Elvirus EL</taxon>
    </lineage>
</organism>
<accession>Q2Z163</accession>
<reference evidence="1 2" key="3">
    <citation type="journal article" date="2004" name="Bioinformatics">
        <title>PHIRE, a deterministic approach to reveal regulatory elements in bacteriophage genomes.</title>
        <authorList>
            <person name="Lavigne R."/>
            <person name="Sun W.D."/>
            <person name="Volckaert G."/>
        </authorList>
    </citation>
    <scope>NUCLEOTIDE SEQUENCE [LARGE SCALE GENOMIC DNA]</scope>
</reference>
<proteinExistence type="predicted"/>
<dbReference type="GeneID" id="5176631"/>
<evidence type="ECO:0000313" key="2">
    <source>
        <dbReference type="Proteomes" id="UP000001239"/>
    </source>
</evidence>
<dbReference type="KEGG" id="vg:5176631"/>
<dbReference type="RefSeq" id="YP_418051.1">
    <property type="nucleotide sequence ID" value="NC_007623.1"/>
</dbReference>
<sequence>MITKTIPLALVNRCFTNAGLKPEQTYSVIATLVHIWRMNDHNEGMTRELIFNELELDELTAQTLWNTLQQPLLAISQQIRELALAGRLVSWKVLPLTIILEIEDENLVPLSTYTPVDRS</sequence>